<name>A0A6J1CA77_MOMCH</name>
<feature type="transmembrane region" description="Helical" evidence="9">
    <location>
        <begin position="126"/>
        <end position="147"/>
    </location>
</feature>
<feature type="transmembrane region" description="Helical" evidence="9">
    <location>
        <begin position="187"/>
        <end position="208"/>
    </location>
</feature>
<dbReference type="FunFam" id="1.20.1280.290:FF:000001">
    <property type="entry name" value="Bidirectional sugar transporter SWEET"/>
    <property type="match status" value="1"/>
</dbReference>
<protein>
    <recommendedName>
        <fullName evidence="9">Bidirectional sugar transporter SWEET</fullName>
    </recommendedName>
</protein>
<feature type="transmembrane region" description="Helical" evidence="9">
    <location>
        <begin position="159"/>
        <end position="181"/>
    </location>
</feature>
<dbReference type="InterPro" id="IPR004316">
    <property type="entry name" value="SWEET_rpt"/>
</dbReference>
<keyword evidence="5 9" id="KW-0812">Transmembrane</keyword>
<dbReference type="KEGG" id="mcha:111009374"/>
<organism evidence="10 11">
    <name type="scientific">Momordica charantia</name>
    <name type="common">Bitter gourd</name>
    <name type="synonym">Balsam pear</name>
    <dbReference type="NCBI Taxonomy" id="3673"/>
    <lineage>
        <taxon>Eukaryota</taxon>
        <taxon>Viridiplantae</taxon>
        <taxon>Streptophyta</taxon>
        <taxon>Embryophyta</taxon>
        <taxon>Tracheophyta</taxon>
        <taxon>Spermatophyta</taxon>
        <taxon>Magnoliopsida</taxon>
        <taxon>eudicotyledons</taxon>
        <taxon>Gunneridae</taxon>
        <taxon>Pentapetalae</taxon>
        <taxon>rosids</taxon>
        <taxon>fabids</taxon>
        <taxon>Cucurbitales</taxon>
        <taxon>Cucurbitaceae</taxon>
        <taxon>Momordiceae</taxon>
        <taxon>Momordica</taxon>
    </lineage>
</organism>
<accession>A0A6J1CA77</accession>
<evidence type="ECO:0000256" key="3">
    <source>
        <dbReference type="ARBA" id="ARBA00022448"/>
    </source>
</evidence>
<dbReference type="GO" id="GO:0012505">
    <property type="term" value="C:endomembrane system"/>
    <property type="evidence" value="ECO:0007669"/>
    <property type="project" value="UniProtKB-SubCell"/>
</dbReference>
<dbReference type="AlphaFoldDB" id="A0A6J1CA77"/>
<dbReference type="GeneID" id="111009374"/>
<feature type="transmembrane region" description="Helical" evidence="9">
    <location>
        <begin position="65"/>
        <end position="87"/>
    </location>
</feature>
<dbReference type="InterPro" id="IPR047664">
    <property type="entry name" value="SWEET"/>
</dbReference>
<dbReference type="Proteomes" id="UP000504603">
    <property type="component" value="Unplaced"/>
</dbReference>
<sequence length="245" mass="26901">MAELSFFVGVIGNVISVLMFLSPAATFRRILRRKSTEEFDSFPYVCTWLSSSLWTYYGIVKPGAYLVATVNSFGVVVQSFFLAVFLIYAPPPMKTKTGILVGILDIGFLTTAIVVSQAALGEETRIGALGFVCAGLNIIMYASPLSVMKTVVRSRSVEYMPFMLSLFFFINGGIWTFYAFLQHDWFLAVPNGMGLGLGLAELLLYGIYRNAKPLLPLKSSTTSSEKDCLTQPLIISSSTSDPQQT</sequence>
<comment type="subcellular location">
    <subcellularLocation>
        <location evidence="1">Endomembrane system</location>
        <topology evidence="1">Multi-pass membrane protein</topology>
    </subcellularLocation>
</comment>
<dbReference type="Gene3D" id="1.20.1280.290">
    <property type="match status" value="2"/>
</dbReference>
<evidence type="ECO:0000256" key="9">
    <source>
        <dbReference type="RuleBase" id="RU910715"/>
    </source>
</evidence>
<comment type="similarity">
    <text evidence="2 9">Belongs to the SWEET sugar transporter family.</text>
</comment>
<evidence type="ECO:0000313" key="10">
    <source>
        <dbReference type="Proteomes" id="UP000504603"/>
    </source>
</evidence>
<evidence type="ECO:0000256" key="1">
    <source>
        <dbReference type="ARBA" id="ARBA00004127"/>
    </source>
</evidence>
<keyword evidence="4 9" id="KW-0762">Sugar transport</keyword>
<dbReference type="PANTHER" id="PTHR10791:SF120">
    <property type="entry name" value="BIDIRECTIONAL SUGAR TRANSPORTER SWEET17"/>
    <property type="match status" value="1"/>
</dbReference>
<dbReference type="PANTHER" id="PTHR10791">
    <property type="entry name" value="RAG1-ACTIVATING PROTEIN 1"/>
    <property type="match status" value="1"/>
</dbReference>
<comment type="caution">
    <text evidence="9">Lacks conserved residue(s) required for the propagation of feature annotation.</text>
</comment>
<proteinExistence type="inferred from homology"/>
<feature type="transmembrane region" description="Helical" evidence="9">
    <location>
        <begin position="6"/>
        <end position="27"/>
    </location>
</feature>
<comment type="function">
    <text evidence="9">Mediates both low-affinity uptake and efflux of sugar across the membrane.</text>
</comment>
<dbReference type="Pfam" id="PF03083">
    <property type="entry name" value="MtN3_slv"/>
    <property type="match status" value="2"/>
</dbReference>
<keyword evidence="7 9" id="KW-1133">Transmembrane helix</keyword>
<dbReference type="FunFam" id="1.20.1280.290:FF:000002">
    <property type="entry name" value="Bidirectional sugar transporter SWEET"/>
    <property type="match status" value="1"/>
</dbReference>
<dbReference type="GO" id="GO:0051119">
    <property type="term" value="F:sugar transmembrane transporter activity"/>
    <property type="evidence" value="ECO:0007669"/>
    <property type="project" value="InterPro"/>
</dbReference>
<keyword evidence="6" id="KW-0677">Repeat</keyword>
<keyword evidence="3 9" id="KW-0813">Transport</keyword>
<feature type="transmembrane region" description="Helical" evidence="9">
    <location>
        <begin position="99"/>
        <end position="120"/>
    </location>
</feature>
<evidence type="ECO:0000256" key="5">
    <source>
        <dbReference type="ARBA" id="ARBA00022692"/>
    </source>
</evidence>
<gene>
    <name evidence="11" type="primary">LOC111009374</name>
</gene>
<reference evidence="11" key="1">
    <citation type="submission" date="2025-08" db="UniProtKB">
        <authorList>
            <consortium name="RefSeq"/>
        </authorList>
    </citation>
    <scope>IDENTIFICATION</scope>
</reference>
<dbReference type="OrthoDB" id="409725at2759"/>
<evidence type="ECO:0000256" key="2">
    <source>
        <dbReference type="ARBA" id="ARBA00007809"/>
    </source>
</evidence>
<evidence type="ECO:0000256" key="8">
    <source>
        <dbReference type="ARBA" id="ARBA00023136"/>
    </source>
</evidence>
<evidence type="ECO:0000256" key="4">
    <source>
        <dbReference type="ARBA" id="ARBA00022597"/>
    </source>
</evidence>
<dbReference type="GO" id="GO:0016020">
    <property type="term" value="C:membrane"/>
    <property type="evidence" value="ECO:0007669"/>
    <property type="project" value="InterPro"/>
</dbReference>
<dbReference type="GO" id="GO:0051260">
    <property type="term" value="P:protein homooligomerization"/>
    <property type="evidence" value="ECO:0007669"/>
    <property type="project" value="UniProtKB-ARBA"/>
</dbReference>
<evidence type="ECO:0000256" key="7">
    <source>
        <dbReference type="ARBA" id="ARBA00022989"/>
    </source>
</evidence>
<dbReference type="RefSeq" id="XP_022138127.1">
    <property type="nucleotide sequence ID" value="XM_022282435.1"/>
</dbReference>
<evidence type="ECO:0000313" key="11">
    <source>
        <dbReference type="RefSeq" id="XP_022138127.1"/>
    </source>
</evidence>
<keyword evidence="8 9" id="KW-0472">Membrane</keyword>
<keyword evidence="10" id="KW-1185">Reference proteome</keyword>
<evidence type="ECO:0000256" key="6">
    <source>
        <dbReference type="ARBA" id="ARBA00022737"/>
    </source>
</evidence>